<dbReference type="SUPFAM" id="SSF50475">
    <property type="entry name" value="FMN-binding split barrel"/>
    <property type="match status" value="1"/>
</dbReference>
<accession>A0A917TA26</accession>
<feature type="domain" description="Pyridoxamine 5'-phosphate oxidase N-terminal" evidence="9">
    <location>
        <begin position="28"/>
        <end position="150"/>
    </location>
</feature>
<dbReference type="EMBL" id="BMPI01000006">
    <property type="protein sequence ID" value="GGM15534.1"/>
    <property type="molecule type" value="Genomic_DNA"/>
</dbReference>
<dbReference type="FunFam" id="2.30.110.10:FF:000020">
    <property type="entry name" value="PNPO isoform 11"/>
    <property type="match status" value="1"/>
</dbReference>
<feature type="binding site" evidence="7 8">
    <location>
        <position position="75"/>
    </location>
    <ligand>
        <name>FMN</name>
        <dbReference type="ChEBI" id="CHEBI:58210"/>
    </ligand>
</feature>
<feature type="binding site" evidence="7 8">
    <location>
        <position position="76"/>
    </location>
    <ligand>
        <name>FMN</name>
        <dbReference type="ChEBI" id="CHEBI:58210"/>
    </ligand>
</feature>
<evidence type="ECO:0000259" key="9">
    <source>
        <dbReference type="Pfam" id="PF01243"/>
    </source>
</evidence>
<feature type="binding site" evidence="7">
    <location>
        <position position="120"/>
    </location>
    <ligand>
        <name>substrate</name>
    </ligand>
</feature>
<evidence type="ECO:0000256" key="2">
    <source>
        <dbReference type="ARBA" id="ARBA00011738"/>
    </source>
</evidence>
<dbReference type="PROSITE" id="PS01064">
    <property type="entry name" value="PYRIDOX_OXIDASE"/>
    <property type="match status" value="1"/>
</dbReference>
<feature type="binding site" evidence="7">
    <location>
        <position position="59"/>
    </location>
    <ligand>
        <name>substrate</name>
    </ligand>
</feature>
<organism evidence="11 12">
    <name type="scientific">Dactylosporangium sucinum</name>
    <dbReference type="NCBI Taxonomy" id="1424081"/>
    <lineage>
        <taxon>Bacteria</taxon>
        <taxon>Bacillati</taxon>
        <taxon>Actinomycetota</taxon>
        <taxon>Actinomycetes</taxon>
        <taxon>Micromonosporales</taxon>
        <taxon>Micromonosporaceae</taxon>
        <taxon>Dactylosporangium</taxon>
    </lineage>
</organism>
<evidence type="ECO:0000259" key="10">
    <source>
        <dbReference type="Pfam" id="PF10590"/>
    </source>
</evidence>
<comment type="catalytic activity">
    <reaction evidence="7">
        <text>pyridoxine 5'-phosphate + O2 = pyridoxal 5'-phosphate + H2O2</text>
        <dbReference type="Rhea" id="RHEA:15149"/>
        <dbReference type="ChEBI" id="CHEBI:15379"/>
        <dbReference type="ChEBI" id="CHEBI:16240"/>
        <dbReference type="ChEBI" id="CHEBI:58589"/>
        <dbReference type="ChEBI" id="CHEBI:597326"/>
        <dbReference type="EC" id="1.4.3.5"/>
    </reaction>
</comment>
<dbReference type="HAMAP" id="MF_01629">
    <property type="entry name" value="PdxH"/>
    <property type="match status" value="1"/>
</dbReference>
<keyword evidence="12" id="KW-1185">Reference proteome</keyword>
<dbReference type="Gene3D" id="2.30.110.10">
    <property type="entry name" value="Electron Transport, Fmn-binding Protein, Chain A"/>
    <property type="match status" value="1"/>
</dbReference>
<keyword evidence="4 7" id="KW-0288">FMN</keyword>
<dbReference type="InterPro" id="IPR011576">
    <property type="entry name" value="Pyridox_Oxase_N"/>
</dbReference>
<dbReference type="NCBIfam" id="TIGR00558">
    <property type="entry name" value="pdxH"/>
    <property type="match status" value="1"/>
</dbReference>
<name>A0A917TA26_9ACTN</name>
<feature type="binding site" evidence="7 8">
    <location>
        <position position="178"/>
    </location>
    <ligand>
        <name>FMN</name>
        <dbReference type="ChEBI" id="CHEBI:58210"/>
    </ligand>
</feature>
<dbReference type="NCBIfam" id="NF004231">
    <property type="entry name" value="PRK05679.1"/>
    <property type="match status" value="1"/>
</dbReference>
<proteinExistence type="inferred from homology"/>
<evidence type="ECO:0000313" key="12">
    <source>
        <dbReference type="Proteomes" id="UP000642070"/>
    </source>
</evidence>
<feature type="binding site" evidence="7">
    <location>
        <position position="116"/>
    </location>
    <ligand>
        <name>substrate</name>
    </ligand>
</feature>
<dbReference type="PANTHER" id="PTHR10851:SF0">
    <property type="entry name" value="PYRIDOXINE-5'-PHOSPHATE OXIDASE"/>
    <property type="match status" value="1"/>
</dbReference>
<dbReference type="InterPro" id="IPR019740">
    <property type="entry name" value="Pyridox_Oxase_CS"/>
</dbReference>
<reference evidence="11" key="1">
    <citation type="journal article" date="2014" name="Int. J. Syst. Evol. Microbiol.">
        <title>Complete genome sequence of Corynebacterium casei LMG S-19264T (=DSM 44701T), isolated from a smear-ripened cheese.</title>
        <authorList>
            <consortium name="US DOE Joint Genome Institute (JGI-PGF)"/>
            <person name="Walter F."/>
            <person name="Albersmeier A."/>
            <person name="Kalinowski J."/>
            <person name="Ruckert C."/>
        </authorList>
    </citation>
    <scope>NUCLEOTIDE SEQUENCE</scope>
    <source>
        <strain evidence="11">JCM 19831</strain>
    </source>
</reference>
<evidence type="ECO:0000256" key="1">
    <source>
        <dbReference type="ARBA" id="ARBA00007301"/>
    </source>
</evidence>
<feature type="binding site" evidence="7 8">
    <location>
        <position position="98"/>
    </location>
    <ligand>
        <name>FMN</name>
        <dbReference type="ChEBI" id="CHEBI:58210"/>
    </ligand>
</feature>
<comment type="function">
    <text evidence="7">Catalyzes the oxidation of either pyridoxine 5'-phosphate (PNP) or pyridoxamine 5'-phosphate (PMP) into pyridoxal 5'-phosphate (PLP).</text>
</comment>
<keyword evidence="3 7" id="KW-0285">Flavoprotein</keyword>
<dbReference type="Pfam" id="PF10590">
    <property type="entry name" value="PNP_phzG_C"/>
    <property type="match status" value="1"/>
</dbReference>
<feature type="domain" description="Pyridoxine 5'-phosphate oxidase dimerisation C-terminal" evidence="10">
    <location>
        <begin position="165"/>
        <end position="201"/>
    </location>
</feature>
<dbReference type="GO" id="GO:0010181">
    <property type="term" value="F:FMN binding"/>
    <property type="evidence" value="ECO:0007669"/>
    <property type="project" value="UniProtKB-UniRule"/>
</dbReference>
<evidence type="ECO:0000256" key="4">
    <source>
        <dbReference type="ARBA" id="ARBA00022643"/>
    </source>
</evidence>
<keyword evidence="6 7" id="KW-0664">Pyridoxine biosynthesis</keyword>
<comment type="caution">
    <text evidence="7">Lacks conserved residue(s) required for the propagation of feature annotation.</text>
</comment>
<comment type="similarity">
    <text evidence="1 7">Belongs to the pyridoxamine 5'-phosphate oxidase family.</text>
</comment>
<evidence type="ECO:0000256" key="3">
    <source>
        <dbReference type="ARBA" id="ARBA00022630"/>
    </source>
</evidence>
<evidence type="ECO:0000256" key="5">
    <source>
        <dbReference type="ARBA" id="ARBA00023002"/>
    </source>
</evidence>
<evidence type="ECO:0000256" key="7">
    <source>
        <dbReference type="HAMAP-Rule" id="MF_01629"/>
    </source>
</evidence>
<reference evidence="11" key="2">
    <citation type="submission" date="2020-09" db="EMBL/GenBank/DDBJ databases">
        <authorList>
            <person name="Sun Q."/>
            <person name="Ohkuma M."/>
        </authorList>
    </citation>
    <scope>NUCLEOTIDE SEQUENCE</scope>
    <source>
        <strain evidence="11">JCM 19831</strain>
    </source>
</reference>
<dbReference type="Proteomes" id="UP000642070">
    <property type="component" value="Unassembled WGS sequence"/>
</dbReference>
<dbReference type="Pfam" id="PF01243">
    <property type="entry name" value="PNPOx_N"/>
    <property type="match status" value="1"/>
</dbReference>
<dbReference type="AlphaFoldDB" id="A0A917TA26"/>
<comment type="pathway">
    <text evidence="7">Cofactor metabolism; pyridoxal 5'-phosphate salvage; pyridoxal 5'-phosphate from pyridoxine 5'-phosphate: step 1/1.</text>
</comment>
<feature type="binding site" evidence="7 8">
    <location>
        <begin position="54"/>
        <end position="59"/>
    </location>
    <ligand>
        <name>FMN</name>
        <dbReference type="ChEBI" id="CHEBI:58210"/>
    </ligand>
</feature>
<dbReference type="InterPro" id="IPR000659">
    <property type="entry name" value="Pyridox_Oxase"/>
</dbReference>
<dbReference type="PANTHER" id="PTHR10851">
    <property type="entry name" value="PYRIDOXINE-5-PHOSPHATE OXIDASE"/>
    <property type="match status" value="1"/>
</dbReference>
<feature type="binding site" evidence="7">
    <location>
        <begin position="184"/>
        <end position="186"/>
    </location>
    <ligand>
        <name>substrate</name>
    </ligand>
</feature>
<dbReference type="EC" id="1.4.3.5" evidence="7"/>
<evidence type="ECO:0000256" key="8">
    <source>
        <dbReference type="PIRSR" id="PIRSR000190-2"/>
    </source>
</evidence>
<dbReference type="InterPro" id="IPR019576">
    <property type="entry name" value="Pyridoxamine_oxidase_dimer_C"/>
</dbReference>
<keyword evidence="5 7" id="KW-0560">Oxidoreductase</keyword>
<comment type="catalytic activity">
    <reaction evidence="7">
        <text>pyridoxamine 5'-phosphate + O2 + H2O = pyridoxal 5'-phosphate + H2O2 + NH4(+)</text>
        <dbReference type="Rhea" id="RHEA:15817"/>
        <dbReference type="ChEBI" id="CHEBI:15377"/>
        <dbReference type="ChEBI" id="CHEBI:15379"/>
        <dbReference type="ChEBI" id="CHEBI:16240"/>
        <dbReference type="ChEBI" id="CHEBI:28938"/>
        <dbReference type="ChEBI" id="CHEBI:58451"/>
        <dbReference type="ChEBI" id="CHEBI:597326"/>
        <dbReference type="EC" id="1.4.3.5"/>
    </reaction>
</comment>
<comment type="cofactor">
    <cofactor evidence="7 8">
        <name>FMN</name>
        <dbReference type="ChEBI" id="CHEBI:58210"/>
    </cofactor>
    <text evidence="7 8">Binds 1 FMN per subunit.</text>
</comment>
<feature type="binding site" evidence="7 8">
    <location>
        <position position="188"/>
    </location>
    <ligand>
        <name>FMN</name>
        <dbReference type="ChEBI" id="CHEBI:58210"/>
    </ligand>
</feature>
<dbReference type="InterPro" id="IPR012349">
    <property type="entry name" value="Split_barrel_FMN-bd"/>
</dbReference>
<dbReference type="GO" id="GO:0008615">
    <property type="term" value="P:pyridoxine biosynthetic process"/>
    <property type="evidence" value="ECO:0007669"/>
    <property type="project" value="UniProtKB-UniRule"/>
</dbReference>
<comment type="caution">
    <text evidence="11">The sequence shown here is derived from an EMBL/GenBank/DDBJ whole genome shotgun (WGS) entry which is preliminary data.</text>
</comment>
<dbReference type="PIRSF" id="PIRSF000190">
    <property type="entry name" value="Pyd_amn-ph_oxd"/>
    <property type="match status" value="1"/>
</dbReference>
<dbReference type="GO" id="GO:0004733">
    <property type="term" value="F:pyridoxamine phosphate oxidase activity"/>
    <property type="evidence" value="ECO:0007669"/>
    <property type="project" value="UniProtKB-UniRule"/>
</dbReference>
<evidence type="ECO:0000313" key="11">
    <source>
        <dbReference type="EMBL" id="GGM15534.1"/>
    </source>
</evidence>
<comment type="pathway">
    <text evidence="7">Cofactor metabolism; pyridoxal 5'-phosphate salvage; pyridoxal 5'-phosphate from pyridoxamine 5'-phosphate: step 1/1.</text>
</comment>
<gene>
    <name evidence="7 11" type="primary">pdxH</name>
    <name evidence="11" type="ORF">GCM10007977_015860</name>
</gene>
<feature type="binding site" evidence="7 8">
    <location>
        <begin position="133"/>
        <end position="134"/>
    </location>
    <ligand>
        <name>FMN</name>
        <dbReference type="ChEBI" id="CHEBI:58210"/>
    </ligand>
</feature>
<sequence length="201" mass="22594">MRTEYAGELTEANLAEDWLTQFATWFADAVESDVAEPNAMLLATASADGRPSARTVLLKGYDQRGFTFFTNYDSRKGRDLAGNPRASLVFPWYAIHRQVVVEGSVVRVAREETAEYFAVRPRAAQLGAWASPQSSVIASRDELERHYAEAAERFGDGEIEPPPNWGGYRVTPETVEFWQGRPSRLHDRLRFTPEGVERLAP</sequence>
<comment type="subunit">
    <text evidence="2 7">Homodimer.</text>
</comment>
<feature type="binding site" evidence="7 8">
    <location>
        <begin position="69"/>
        <end position="70"/>
    </location>
    <ligand>
        <name>FMN</name>
        <dbReference type="ChEBI" id="CHEBI:58210"/>
    </ligand>
</feature>
<evidence type="ECO:0000256" key="6">
    <source>
        <dbReference type="ARBA" id="ARBA00023096"/>
    </source>
</evidence>
<protein>
    <recommendedName>
        <fullName evidence="7">Pyridoxine/pyridoxamine 5'-phosphate oxidase</fullName>
        <ecNumber evidence="7">1.4.3.5</ecNumber>
    </recommendedName>
    <alternativeName>
        <fullName evidence="7">PNP/PMP oxidase</fullName>
        <shortName evidence="7">PNPOx</shortName>
    </alternativeName>
    <alternativeName>
        <fullName evidence="7">Pyridoxal 5'-phosphate synthase</fullName>
    </alternativeName>
</protein>